<evidence type="ECO:0000313" key="9">
    <source>
        <dbReference type="EMBL" id="WGZ93165.1"/>
    </source>
</evidence>
<feature type="region of interest" description="Disordered" evidence="6">
    <location>
        <begin position="100"/>
        <end position="135"/>
    </location>
</feature>
<dbReference type="InterPro" id="IPR050739">
    <property type="entry name" value="MFP"/>
</dbReference>
<dbReference type="Proteomes" id="UP001301326">
    <property type="component" value="Chromosome"/>
</dbReference>
<evidence type="ECO:0000256" key="2">
    <source>
        <dbReference type="ARBA" id="ARBA00009477"/>
    </source>
</evidence>
<comment type="similarity">
    <text evidence="2">Belongs to the membrane fusion protein (MFP) (TC 8.A.1) family.</text>
</comment>
<proteinExistence type="inferred from homology"/>
<evidence type="ECO:0000256" key="3">
    <source>
        <dbReference type="ARBA" id="ARBA00022692"/>
    </source>
</evidence>
<keyword evidence="4" id="KW-1133">Transmembrane helix</keyword>
<dbReference type="AlphaFoldDB" id="A0AA95KKS5"/>
<evidence type="ECO:0000256" key="5">
    <source>
        <dbReference type="ARBA" id="ARBA00023136"/>
    </source>
</evidence>
<dbReference type="GO" id="GO:0016020">
    <property type="term" value="C:membrane"/>
    <property type="evidence" value="ECO:0007669"/>
    <property type="project" value="UniProtKB-SubCell"/>
</dbReference>
<sequence length="330" mass="35078">MKALKISLLLIAVLALVGGAWFWSDYSSQHPSTDDAYVAANTVNISPQTAGQVAEVLVKSFQPVKKGDVLLRLDDSNVRLAVQQAQAAVTLAQEQAQSTQAQSRASKAQADASRQEQANAALDNQRNQMLGDKGLVPREDADNARFKLKEAQAAFAAANATIDSVQASSAQASTQILTARLKLAQAQLDLSHTVITAPADGVLGEVSIQPGDFVSIGEDLFPMVDSSSVWVAANFKETDLERIHPGQPVSVELDMYPKQRYQGEVESVSPASGSSFSLIPAQNATGNWVKVTQRFPVHIRILNPDGNLPLRLGASASATIDATSPPPAKD</sequence>
<gene>
    <name evidence="9" type="ORF">QJT81_15250</name>
</gene>
<evidence type="ECO:0000256" key="4">
    <source>
        <dbReference type="ARBA" id="ARBA00022989"/>
    </source>
</evidence>
<dbReference type="PANTHER" id="PTHR30386:SF26">
    <property type="entry name" value="TRANSPORT PROTEIN COMB"/>
    <property type="match status" value="1"/>
</dbReference>
<feature type="compositionally biased region" description="Polar residues" evidence="6">
    <location>
        <begin position="116"/>
        <end position="128"/>
    </location>
</feature>
<dbReference type="Pfam" id="PF25990">
    <property type="entry name" value="Beta-barrel_YknX"/>
    <property type="match status" value="1"/>
</dbReference>
<evidence type="ECO:0000259" key="7">
    <source>
        <dbReference type="Pfam" id="PF25917"/>
    </source>
</evidence>
<dbReference type="EMBL" id="CP124756">
    <property type="protein sequence ID" value="WGZ93165.1"/>
    <property type="molecule type" value="Genomic_DNA"/>
</dbReference>
<accession>A0AA95KKS5</accession>
<keyword evidence="3" id="KW-0812">Transmembrane</keyword>
<reference evidence="9" key="2">
    <citation type="submission" date="2023-04" db="EMBL/GenBank/DDBJ databases">
        <authorList>
            <person name="Beletskiy A.V."/>
            <person name="Mardanov A.V."/>
            <person name="Ravin N.V."/>
        </authorList>
    </citation>
    <scope>NUCLEOTIDE SEQUENCE</scope>
    <source>
        <strain evidence="9">GKL-02</strain>
    </source>
</reference>
<comment type="subcellular location">
    <subcellularLocation>
        <location evidence="1">Membrane</location>
        <topology evidence="1">Single-pass membrane protein</topology>
    </subcellularLocation>
</comment>
<dbReference type="Pfam" id="PF25917">
    <property type="entry name" value="BSH_RND"/>
    <property type="match status" value="1"/>
</dbReference>
<organism evidence="9">
    <name type="scientific">Candidatus Thiothrix putei</name>
    <dbReference type="NCBI Taxonomy" id="3080811"/>
    <lineage>
        <taxon>Bacteria</taxon>
        <taxon>Pseudomonadati</taxon>
        <taxon>Pseudomonadota</taxon>
        <taxon>Gammaproteobacteria</taxon>
        <taxon>Thiotrichales</taxon>
        <taxon>Thiotrichaceae</taxon>
        <taxon>Thiothrix</taxon>
    </lineage>
</organism>
<protein>
    <submittedName>
        <fullName evidence="9">HlyD family secretion protein</fullName>
    </submittedName>
</protein>
<dbReference type="InterPro" id="IPR058625">
    <property type="entry name" value="MdtA-like_BSH"/>
</dbReference>
<dbReference type="Gene3D" id="2.40.50.100">
    <property type="match status" value="1"/>
</dbReference>
<dbReference type="PANTHER" id="PTHR30386">
    <property type="entry name" value="MEMBRANE FUSION SUBUNIT OF EMRAB-TOLC MULTIDRUG EFFLUX PUMP"/>
    <property type="match status" value="1"/>
</dbReference>
<keyword evidence="5" id="KW-0472">Membrane</keyword>
<dbReference type="SUPFAM" id="SSF111369">
    <property type="entry name" value="HlyD-like secretion proteins"/>
    <property type="match status" value="2"/>
</dbReference>
<evidence type="ECO:0000256" key="1">
    <source>
        <dbReference type="ARBA" id="ARBA00004167"/>
    </source>
</evidence>
<dbReference type="InterPro" id="IPR058636">
    <property type="entry name" value="Beta-barrel_YknX"/>
</dbReference>
<dbReference type="Gene3D" id="2.40.30.170">
    <property type="match status" value="1"/>
</dbReference>
<evidence type="ECO:0000256" key="6">
    <source>
        <dbReference type="SAM" id="MobiDB-lite"/>
    </source>
</evidence>
<feature type="domain" description="YknX-like beta-barrel" evidence="8">
    <location>
        <begin position="231"/>
        <end position="319"/>
    </location>
</feature>
<name>A0AA95KKS5_9GAMM</name>
<dbReference type="GO" id="GO:0055085">
    <property type="term" value="P:transmembrane transport"/>
    <property type="evidence" value="ECO:0007669"/>
    <property type="project" value="InterPro"/>
</dbReference>
<feature type="domain" description="Multidrug resistance protein MdtA-like barrel-sandwich hybrid" evidence="7">
    <location>
        <begin position="41"/>
        <end position="222"/>
    </location>
</feature>
<reference evidence="9" key="1">
    <citation type="journal article" date="2023" name="Int. J. Mol. Sci.">
        <title>Metagenomics Revealed a New Genus 'Candidatus Thiocaldithrix dubininis' gen. nov., sp. nov. and a New Species 'Candidatus Thiothrix putei' sp. nov. in the Family Thiotrichaceae, Some Members of Which Have Traits of Both Na+- and H+-Motive Energetics.</title>
        <authorList>
            <person name="Ravin N.V."/>
            <person name="Muntyan M.S."/>
            <person name="Smolyakov D.D."/>
            <person name="Rudenko T.S."/>
            <person name="Beletsky A.V."/>
            <person name="Mardanov A.V."/>
            <person name="Grabovich M.Y."/>
        </authorList>
    </citation>
    <scope>NUCLEOTIDE SEQUENCE</scope>
    <source>
        <strain evidence="9">GKL-02</strain>
    </source>
</reference>
<evidence type="ECO:0000259" key="8">
    <source>
        <dbReference type="Pfam" id="PF25990"/>
    </source>
</evidence>
<dbReference type="KEGG" id="tput:QJT81_15250"/>
<feature type="compositionally biased region" description="Low complexity" evidence="6">
    <location>
        <begin position="100"/>
        <end position="112"/>
    </location>
</feature>